<proteinExistence type="predicted"/>
<dbReference type="EMBL" id="CADCXU010011684">
    <property type="protein sequence ID" value="CAB0001870.1"/>
    <property type="molecule type" value="Genomic_DNA"/>
</dbReference>
<organism evidence="2 3">
    <name type="scientific">Nesidiocoris tenuis</name>
    <dbReference type="NCBI Taxonomy" id="355587"/>
    <lineage>
        <taxon>Eukaryota</taxon>
        <taxon>Metazoa</taxon>
        <taxon>Ecdysozoa</taxon>
        <taxon>Arthropoda</taxon>
        <taxon>Hexapoda</taxon>
        <taxon>Insecta</taxon>
        <taxon>Pterygota</taxon>
        <taxon>Neoptera</taxon>
        <taxon>Paraneoptera</taxon>
        <taxon>Hemiptera</taxon>
        <taxon>Heteroptera</taxon>
        <taxon>Panheteroptera</taxon>
        <taxon>Cimicomorpha</taxon>
        <taxon>Miridae</taxon>
        <taxon>Dicyphina</taxon>
        <taxon>Nesidiocoris</taxon>
    </lineage>
</organism>
<gene>
    <name evidence="2" type="ORF">NTEN_LOCUS7657</name>
</gene>
<protein>
    <submittedName>
        <fullName evidence="2">Uncharacterized protein</fullName>
    </submittedName>
</protein>
<feature type="non-terminal residue" evidence="2">
    <location>
        <position position="1"/>
    </location>
</feature>
<keyword evidence="3" id="KW-1185">Reference proteome</keyword>
<feature type="region of interest" description="Disordered" evidence="1">
    <location>
        <begin position="1"/>
        <end position="22"/>
    </location>
</feature>
<name>A0A6H5GG03_9HEMI</name>
<dbReference type="Proteomes" id="UP000479000">
    <property type="component" value="Unassembled WGS sequence"/>
</dbReference>
<dbReference type="AlphaFoldDB" id="A0A6H5GG03"/>
<accession>A0A6H5GG03</accession>
<evidence type="ECO:0000313" key="2">
    <source>
        <dbReference type="EMBL" id="CAB0001870.1"/>
    </source>
</evidence>
<reference evidence="2 3" key="1">
    <citation type="submission" date="2020-02" db="EMBL/GenBank/DDBJ databases">
        <authorList>
            <person name="Ferguson B K."/>
        </authorList>
    </citation>
    <scope>NUCLEOTIDE SEQUENCE [LARGE SCALE GENOMIC DNA]</scope>
</reference>
<evidence type="ECO:0000313" key="3">
    <source>
        <dbReference type="Proteomes" id="UP000479000"/>
    </source>
</evidence>
<evidence type="ECO:0000256" key="1">
    <source>
        <dbReference type="SAM" id="MobiDB-lite"/>
    </source>
</evidence>
<feature type="non-terminal residue" evidence="2">
    <location>
        <position position="94"/>
    </location>
</feature>
<sequence>MALADARGNSNKRWVGGGGVGKSVRRSWRWKTCIYETLKKRNGCSIGLRFRWSWRLLRGTWPRPDEHHVRLSEKAFFLQKIHLIQFYLSVNGAT</sequence>